<dbReference type="SUPFAM" id="SSF55729">
    <property type="entry name" value="Acyl-CoA N-acyltransferases (Nat)"/>
    <property type="match status" value="1"/>
</dbReference>
<feature type="compositionally biased region" description="Basic and acidic residues" evidence="1">
    <location>
        <begin position="168"/>
        <end position="180"/>
    </location>
</feature>
<reference evidence="3 4" key="1">
    <citation type="submission" date="2023-07" db="EMBL/GenBank/DDBJ databases">
        <title>Description of novel actinomycetes strains, isolated from tidal flat sediment.</title>
        <authorList>
            <person name="Lu C."/>
        </authorList>
    </citation>
    <scope>NUCLEOTIDE SEQUENCE [LARGE SCALE GENOMIC DNA]</scope>
    <source>
        <strain evidence="3 4">SYSU T00b441</strain>
    </source>
</reference>
<proteinExistence type="predicted"/>
<dbReference type="PANTHER" id="PTHR43441">
    <property type="entry name" value="RIBOSOMAL-PROTEIN-SERINE ACETYLTRANSFERASE"/>
    <property type="match status" value="1"/>
</dbReference>
<protein>
    <submittedName>
        <fullName evidence="3">GNAT family protein</fullName>
        <ecNumber evidence="3">2.-.-.-</ecNumber>
    </submittedName>
</protein>
<dbReference type="Proteomes" id="UP001232536">
    <property type="component" value="Unassembled WGS sequence"/>
</dbReference>
<dbReference type="Pfam" id="PF13302">
    <property type="entry name" value="Acetyltransf_3"/>
    <property type="match status" value="1"/>
</dbReference>
<feature type="domain" description="N-acetyltransferase" evidence="2">
    <location>
        <begin position="19"/>
        <end position="179"/>
    </location>
</feature>
<dbReference type="RefSeq" id="WP_304601165.1">
    <property type="nucleotide sequence ID" value="NZ_JAUQYO010000001.1"/>
</dbReference>
<dbReference type="PANTHER" id="PTHR43441:SF10">
    <property type="entry name" value="ACETYLTRANSFERASE"/>
    <property type="match status" value="1"/>
</dbReference>
<dbReference type="InterPro" id="IPR051908">
    <property type="entry name" value="Ribosomal_N-acetyltransferase"/>
</dbReference>
<accession>A0ABT9DAF4</accession>
<dbReference type="EC" id="2.-.-.-" evidence="3"/>
<evidence type="ECO:0000313" key="4">
    <source>
        <dbReference type="Proteomes" id="UP001232536"/>
    </source>
</evidence>
<dbReference type="GO" id="GO:0016740">
    <property type="term" value="F:transferase activity"/>
    <property type="evidence" value="ECO:0007669"/>
    <property type="project" value="UniProtKB-KW"/>
</dbReference>
<evidence type="ECO:0000256" key="1">
    <source>
        <dbReference type="SAM" id="MobiDB-lite"/>
    </source>
</evidence>
<keyword evidence="3" id="KW-0808">Transferase</keyword>
<dbReference type="Gene3D" id="3.40.630.30">
    <property type="match status" value="1"/>
</dbReference>
<feature type="region of interest" description="Disordered" evidence="1">
    <location>
        <begin position="168"/>
        <end position="207"/>
    </location>
</feature>
<gene>
    <name evidence="3" type="ORF">Q6348_10100</name>
</gene>
<dbReference type="PROSITE" id="PS51186">
    <property type="entry name" value="GNAT"/>
    <property type="match status" value="1"/>
</dbReference>
<dbReference type="InterPro" id="IPR016181">
    <property type="entry name" value="Acyl_CoA_acyltransferase"/>
</dbReference>
<evidence type="ECO:0000313" key="3">
    <source>
        <dbReference type="EMBL" id="MDO8107545.1"/>
    </source>
</evidence>
<keyword evidence="4" id="KW-1185">Reference proteome</keyword>
<name>A0ABT9DAF4_9CELL</name>
<organism evidence="3 4">
    <name type="scientific">Actinotalea lenta</name>
    <dbReference type="NCBI Taxonomy" id="3064654"/>
    <lineage>
        <taxon>Bacteria</taxon>
        <taxon>Bacillati</taxon>
        <taxon>Actinomycetota</taxon>
        <taxon>Actinomycetes</taxon>
        <taxon>Micrococcales</taxon>
        <taxon>Cellulomonadaceae</taxon>
        <taxon>Actinotalea</taxon>
    </lineage>
</organism>
<sequence>MEPVELTDGVVRLSVPTAAHVDAITVACQDPQIQAWTTVPSPYEREHAEGFVQGWGVRGWAEDRHATWGIWETGVLRGMVGLAMHPPGSAEIGYWMAPEGRGRGVLHRAVLLVLGWAFDDPCGPRLEQVEWHAFAGNWPSWRVAWRVGFRFEAAVRLGADQRGERRGDWGATLLRDDPREPVAPWPATAIAAPTPPDGPVHAVPDRA</sequence>
<dbReference type="InterPro" id="IPR000182">
    <property type="entry name" value="GNAT_dom"/>
</dbReference>
<evidence type="ECO:0000259" key="2">
    <source>
        <dbReference type="PROSITE" id="PS51186"/>
    </source>
</evidence>
<comment type="caution">
    <text evidence="3">The sequence shown here is derived from an EMBL/GenBank/DDBJ whole genome shotgun (WGS) entry which is preliminary data.</text>
</comment>
<dbReference type="EMBL" id="JAUQYP010000001">
    <property type="protein sequence ID" value="MDO8107545.1"/>
    <property type="molecule type" value="Genomic_DNA"/>
</dbReference>